<dbReference type="FunCoup" id="A0A2I3SM74">
    <property type="interactions" value="3609"/>
</dbReference>
<dbReference type="InterPro" id="IPR051732">
    <property type="entry name" value="USF"/>
</dbReference>
<dbReference type="GO" id="GO:0043425">
    <property type="term" value="F:bHLH transcription factor binding"/>
    <property type="evidence" value="ECO:0007669"/>
    <property type="project" value="Ensembl"/>
</dbReference>
<dbReference type="GeneTree" id="ENSGT00940000160704"/>
<evidence type="ECO:0000259" key="7">
    <source>
        <dbReference type="PROSITE" id="PS50888"/>
    </source>
</evidence>
<proteinExistence type="predicted"/>
<dbReference type="GO" id="GO:0001228">
    <property type="term" value="F:DNA-binding transcription activator activity, RNA polymerase II-specific"/>
    <property type="evidence" value="ECO:0007669"/>
    <property type="project" value="Ensembl"/>
</dbReference>
<dbReference type="PROSITE" id="PS50888">
    <property type="entry name" value="BHLH"/>
    <property type="match status" value="1"/>
</dbReference>
<dbReference type="InParanoid" id="A0A2I3SM74"/>
<evidence type="ECO:0000256" key="4">
    <source>
        <dbReference type="ARBA" id="ARBA00023242"/>
    </source>
</evidence>
<dbReference type="Ensembl" id="ENSPTRT00000079058.1">
    <property type="protein sequence ID" value="ENSPTRP00000078107.1"/>
    <property type="gene ID" value="ENSPTRG00000010836.7"/>
</dbReference>
<evidence type="ECO:0000313" key="10">
    <source>
        <dbReference type="VGNC" id="VGNC:14761"/>
    </source>
</evidence>
<dbReference type="GO" id="GO:0000432">
    <property type="term" value="P:positive regulation of transcription from RNA polymerase II promoter by glucose"/>
    <property type="evidence" value="ECO:0007669"/>
    <property type="project" value="Ensembl"/>
</dbReference>
<reference evidence="8" key="2">
    <citation type="submission" date="2025-08" db="UniProtKB">
        <authorList>
            <consortium name="Ensembl"/>
        </authorList>
    </citation>
    <scope>IDENTIFICATION</scope>
</reference>
<feature type="domain" description="BHLH" evidence="7">
    <location>
        <begin position="222"/>
        <end position="280"/>
    </location>
</feature>
<sequence>ATCLDPGLHDKGPEAEEGVELQEGGDGPGAEEQTAVAITSVQQAAFGDHNIQYQFRTETNGGQVTYRVVQVTDGQLDGQGDTAGAVSVVSTAAFAGGQQAVTQVGVDGAAQRPGPAAASVPPGPAAPFPLAVIQNPFSNGGSPAAEAVSGEARFAYFPASSVGDTTAVSVQTTDQSLQAGGQFYVMMTPQDVLQTGTQRTIAPRTHPYSPKIDGTRTPRDERRRAQHNEVERRRRDKINNWIVQLSKIIPDSVSTPDPQCHGARESSLGWRPACDYIRELRQTNQRMQETFKEAERLQMDNELLRQQIEELKNENALLRAQLQQHNLEMVGEGTRQ</sequence>
<evidence type="ECO:0000256" key="5">
    <source>
        <dbReference type="SAM" id="Coils"/>
    </source>
</evidence>
<keyword evidence="9" id="KW-1185">Reference proteome</keyword>
<protein>
    <submittedName>
        <fullName evidence="8">Upstream transcription factor 2, c-fos interacting</fullName>
    </submittedName>
</protein>
<keyword evidence="4" id="KW-0539">Nucleus</keyword>
<dbReference type="InterPro" id="IPR036638">
    <property type="entry name" value="HLH_DNA-bd_sf"/>
</dbReference>
<feature type="compositionally biased region" description="Basic and acidic residues" evidence="6">
    <location>
        <begin position="213"/>
        <end position="231"/>
    </location>
</feature>
<dbReference type="GO" id="GO:0055088">
    <property type="term" value="P:lipid homeostasis"/>
    <property type="evidence" value="ECO:0007669"/>
    <property type="project" value="Ensembl"/>
</dbReference>
<dbReference type="GO" id="GO:0006357">
    <property type="term" value="P:regulation of transcription by RNA polymerase II"/>
    <property type="evidence" value="ECO:0000318"/>
    <property type="project" value="GO_Central"/>
</dbReference>
<dbReference type="GO" id="GO:0007595">
    <property type="term" value="P:lactation"/>
    <property type="evidence" value="ECO:0007669"/>
    <property type="project" value="Ensembl"/>
</dbReference>
<dbReference type="GO" id="GO:0005654">
    <property type="term" value="C:nucleoplasm"/>
    <property type="evidence" value="ECO:0007669"/>
    <property type="project" value="Ensembl"/>
</dbReference>
<gene>
    <name evidence="8 10" type="primary">USF2</name>
</gene>
<dbReference type="GO" id="GO:0000978">
    <property type="term" value="F:RNA polymerase II cis-regulatory region sequence-specific DNA binding"/>
    <property type="evidence" value="ECO:0000318"/>
    <property type="project" value="GO_Central"/>
</dbReference>
<dbReference type="Pfam" id="PF00010">
    <property type="entry name" value="HLH"/>
    <property type="match status" value="1"/>
</dbReference>
<dbReference type="InterPro" id="IPR011598">
    <property type="entry name" value="bHLH_dom"/>
</dbReference>
<dbReference type="GO" id="GO:0000981">
    <property type="term" value="F:DNA-binding transcription factor activity, RNA polymerase II-specific"/>
    <property type="evidence" value="ECO:0000318"/>
    <property type="project" value="GO_Central"/>
</dbReference>
<evidence type="ECO:0000256" key="6">
    <source>
        <dbReference type="SAM" id="MobiDB-lite"/>
    </source>
</evidence>
<dbReference type="GO" id="GO:0010255">
    <property type="term" value="P:glucose mediated signaling pathway"/>
    <property type="evidence" value="ECO:0007669"/>
    <property type="project" value="Ensembl"/>
</dbReference>
<dbReference type="GO" id="GO:0046982">
    <property type="term" value="F:protein heterodimerization activity"/>
    <property type="evidence" value="ECO:0007669"/>
    <property type="project" value="Ensembl"/>
</dbReference>
<dbReference type="SMART" id="SM00353">
    <property type="entry name" value="HLH"/>
    <property type="match status" value="1"/>
</dbReference>
<keyword evidence="5" id="KW-0175">Coiled coil</keyword>
<dbReference type="Gene3D" id="4.10.280.10">
    <property type="entry name" value="Helix-loop-helix DNA-binding domain"/>
    <property type="match status" value="1"/>
</dbReference>
<accession>A0A2I3SM74</accession>
<evidence type="ECO:0000256" key="1">
    <source>
        <dbReference type="ARBA" id="ARBA00004123"/>
    </source>
</evidence>
<evidence type="ECO:0000256" key="2">
    <source>
        <dbReference type="ARBA" id="ARBA00023015"/>
    </source>
</evidence>
<organism evidence="8 9">
    <name type="scientific">Pan troglodytes</name>
    <name type="common">Chimpanzee</name>
    <dbReference type="NCBI Taxonomy" id="9598"/>
    <lineage>
        <taxon>Eukaryota</taxon>
        <taxon>Metazoa</taxon>
        <taxon>Chordata</taxon>
        <taxon>Craniata</taxon>
        <taxon>Vertebrata</taxon>
        <taxon>Euteleostomi</taxon>
        <taxon>Mammalia</taxon>
        <taxon>Eutheria</taxon>
        <taxon>Euarchontoglires</taxon>
        <taxon>Primates</taxon>
        <taxon>Haplorrhini</taxon>
        <taxon>Catarrhini</taxon>
        <taxon>Hominidae</taxon>
        <taxon>Pan</taxon>
    </lineage>
</organism>
<comment type="subcellular location">
    <subcellularLocation>
        <location evidence="1">Nucleus</location>
    </subcellularLocation>
</comment>
<dbReference type="EMBL" id="AACZ04019754">
    <property type="status" value="NOT_ANNOTATED_CDS"/>
    <property type="molecule type" value="Genomic_DNA"/>
</dbReference>
<dbReference type="PANTHER" id="PTHR46117">
    <property type="entry name" value="FI24210P1"/>
    <property type="match status" value="1"/>
</dbReference>
<dbReference type="Proteomes" id="UP000002277">
    <property type="component" value="Chromosome 19"/>
</dbReference>
<dbReference type="GO" id="GO:0042803">
    <property type="term" value="F:protein homodimerization activity"/>
    <property type="evidence" value="ECO:0007669"/>
    <property type="project" value="Ensembl"/>
</dbReference>
<feature type="region of interest" description="Disordered" evidence="6">
    <location>
        <begin position="1"/>
        <end position="30"/>
    </location>
</feature>
<reference evidence="8" key="3">
    <citation type="submission" date="2025-09" db="UniProtKB">
        <authorList>
            <consortium name="Ensembl"/>
        </authorList>
    </citation>
    <scope>IDENTIFICATION</scope>
</reference>
<evidence type="ECO:0000313" key="9">
    <source>
        <dbReference type="Proteomes" id="UP000002277"/>
    </source>
</evidence>
<dbReference type="VGNC" id="VGNC:14761">
    <property type="gene designation" value="USF2"/>
</dbReference>
<dbReference type="AlphaFoldDB" id="A0A2I3SM74"/>
<keyword evidence="2" id="KW-0805">Transcription regulation</keyword>
<dbReference type="PANTHER" id="PTHR46117:SF2">
    <property type="entry name" value="UPSTREAM STIMULATORY FACTOR 2"/>
    <property type="match status" value="1"/>
</dbReference>
<feature type="coiled-coil region" evidence="5">
    <location>
        <begin position="277"/>
        <end position="328"/>
    </location>
</feature>
<reference evidence="8 9" key="1">
    <citation type="journal article" date="2005" name="Nature">
        <title>Initial sequence of the chimpanzee genome and comparison with the human genome.</title>
        <authorList>
            <consortium name="Chimpanzee sequencing and analysis consortium"/>
        </authorList>
    </citation>
    <scope>NUCLEOTIDE SEQUENCE [LARGE SCALE GENOMIC DNA]</scope>
</reference>
<evidence type="ECO:0000256" key="3">
    <source>
        <dbReference type="ARBA" id="ARBA00023163"/>
    </source>
</evidence>
<dbReference type="SUPFAM" id="SSF47459">
    <property type="entry name" value="HLH, helix-loop-helix DNA-binding domain"/>
    <property type="match status" value="1"/>
</dbReference>
<keyword evidence="3" id="KW-0804">Transcription</keyword>
<dbReference type="Bgee" id="ENSPTRG00000010836">
    <property type="expression patterns" value="Expressed in Brodmann (1909) area 10 and 21 other cell types or tissues"/>
</dbReference>
<feature type="region of interest" description="Disordered" evidence="6">
    <location>
        <begin position="202"/>
        <end position="231"/>
    </location>
</feature>
<name>A0A2I3SM74_PANTR</name>
<evidence type="ECO:0000313" key="8">
    <source>
        <dbReference type="Ensembl" id="ENSPTRP00000078107.1"/>
    </source>
</evidence>